<dbReference type="STRING" id="311334.SAMN05421846_10260"/>
<dbReference type="OrthoDB" id="796548at2"/>
<sequence>MDKIQTTKERILIFLEKNNIKKESFYRETGIAASNFKGVGLKSDLGVDKLAKILKVYPDLNDNLMWLITGEGELENNMVVQKEKDHQSGDLYNSDINDKIGDLLANLFAQYNTQDKSLMFLQSQINKIEKKYSKAISEQNKILNEILLATKLSAE</sequence>
<dbReference type="Proteomes" id="UP000198869">
    <property type="component" value="Unassembled WGS sequence"/>
</dbReference>
<dbReference type="RefSeq" id="WP_089854812.1">
    <property type="nucleotide sequence ID" value="NZ_FNDW01000002.1"/>
</dbReference>
<dbReference type="EMBL" id="FNDW01000002">
    <property type="protein sequence ID" value="SDH78932.1"/>
    <property type="molecule type" value="Genomic_DNA"/>
</dbReference>
<evidence type="ECO:0000313" key="1">
    <source>
        <dbReference type="EMBL" id="SDH78932.1"/>
    </source>
</evidence>
<dbReference type="AlphaFoldDB" id="A0A1G8FA13"/>
<reference evidence="2" key="1">
    <citation type="submission" date="2016-10" db="EMBL/GenBank/DDBJ databases">
        <authorList>
            <person name="Varghese N."/>
            <person name="Submissions S."/>
        </authorList>
    </citation>
    <scope>NUCLEOTIDE SEQUENCE [LARGE SCALE GENOMIC DNA]</scope>
    <source>
        <strain evidence="2">DSM 17071</strain>
    </source>
</reference>
<keyword evidence="2" id="KW-1185">Reference proteome</keyword>
<proteinExistence type="predicted"/>
<evidence type="ECO:0000313" key="2">
    <source>
        <dbReference type="Proteomes" id="UP000198869"/>
    </source>
</evidence>
<name>A0A1G8FA13_9FLAO</name>
<organism evidence="1 2">
    <name type="scientific">Chryseobacterium taeanense</name>
    <dbReference type="NCBI Taxonomy" id="311334"/>
    <lineage>
        <taxon>Bacteria</taxon>
        <taxon>Pseudomonadati</taxon>
        <taxon>Bacteroidota</taxon>
        <taxon>Flavobacteriia</taxon>
        <taxon>Flavobacteriales</taxon>
        <taxon>Weeksellaceae</taxon>
        <taxon>Chryseobacterium group</taxon>
        <taxon>Chryseobacterium</taxon>
    </lineage>
</organism>
<accession>A0A1G8FA13</accession>
<gene>
    <name evidence="1" type="ORF">SAMN05421846_10260</name>
</gene>
<protein>
    <submittedName>
        <fullName evidence="1">Uncharacterized protein</fullName>
    </submittedName>
</protein>